<dbReference type="OrthoDB" id="4243321at2"/>
<dbReference type="RefSeq" id="WP_143913247.1">
    <property type="nucleotide sequence ID" value="NZ_VLNT01000006.1"/>
</dbReference>
<evidence type="ECO:0000313" key="1">
    <source>
        <dbReference type="EMBL" id="TSD63193.1"/>
    </source>
</evidence>
<reference evidence="1 2" key="1">
    <citation type="submission" date="2019-07" db="EMBL/GenBank/DDBJ databases">
        <authorList>
            <person name="Zhao L.H."/>
        </authorList>
    </citation>
    <scope>NUCLEOTIDE SEQUENCE [LARGE SCALE GENOMIC DNA]</scope>
    <source>
        <strain evidence="1 2">Co35</strain>
    </source>
</reference>
<keyword evidence="2" id="KW-1185">Reference proteome</keyword>
<comment type="caution">
    <text evidence="1">The sequence shown here is derived from an EMBL/GenBank/DDBJ whole genome shotgun (WGS) entry which is preliminary data.</text>
</comment>
<name>A0A554SA37_9ACTN</name>
<evidence type="ECO:0000313" key="2">
    <source>
        <dbReference type="Proteomes" id="UP000316988"/>
    </source>
</evidence>
<dbReference type="Proteomes" id="UP000316988">
    <property type="component" value="Unassembled WGS sequence"/>
</dbReference>
<accession>A0A554SA37</accession>
<gene>
    <name evidence="1" type="ORF">FNM00_09775</name>
</gene>
<evidence type="ECO:0008006" key="3">
    <source>
        <dbReference type="Google" id="ProtNLM"/>
    </source>
</evidence>
<dbReference type="EMBL" id="VLNT01000006">
    <property type="protein sequence ID" value="TSD63193.1"/>
    <property type="molecule type" value="Genomic_DNA"/>
</dbReference>
<organism evidence="1 2">
    <name type="scientific">Aeromicrobium piscarium</name>
    <dbReference type="NCBI Taxonomy" id="2590901"/>
    <lineage>
        <taxon>Bacteria</taxon>
        <taxon>Bacillati</taxon>
        <taxon>Actinomycetota</taxon>
        <taxon>Actinomycetes</taxon>
        <taxon>Propionibacteriales</taxon>
        <taxon>Nocardioidaceae</taxon>
        <taxon>Aeromicrobium</taxon>
    </lineage>
</organism>
<dbReference type="AlphaFoldDB" id="A0A554SA37"/>
<protein>
    <recommendedName>
        <fullName evidence="3">Insertion element protein</fullName>
    </recommendedName>
</protein>
<sequence length="59" mass="6659">MSARAMPYHCPYCADEDLRPHGETHGAWECRSCLRAFSLKFIGQLNPATITTHPGRREA</sequence>
<proteinExistence type="predicted"/>